<dbReference type="Gene3D" id="3.20.20.450">
    <property type="entry name" value="EAL domain"/>
    <property type="match status" value="1"/>
</dbReference>
<dbReference type="SUPFAM" id="SSF141868">
    <property type="entry name" value="EAL domain-like"/>
    <property type="match status" value="1"/>
</dbReference>
<dbReference type="PANTHER" id="PTHR33121">
    <property type="entry name" value="CYCLIC DI-GMP PHOSPHODIESTERASE PDEF"/>
    <property type="match status" value="1"/>
</dbReference>
<reference evidence="2 3" key="1">
    <citation type="submission" date="2019-01" db="EMBL/GenBank/DDBJ databases">
        <title>Leuconostoc litchii sp. nov., a novel lactic acid bacterium isolated from lychee.</title>
        <authorList>
            <person name="Wang L.-T."/>
        </authorList>
    </citation>
    <scope>NUCLEOTIDE SEQUENCE [LARGE SCALE GENOMIC DNA]</scope>
    <source>
        <strain evidence="2 3">MB7</strain>
    </source>
</reference>
<dbReference type="Proteomes" id="UP000442244">
    <property type="component" value="Unassembled WGS sequence"/>
</dbReference>
<organism evidence="2 3">
    <name type="scientific">Leuconostoc litchii</name>
    <dbReference type="NCBI Taxonomy" id="1981069"/>
    <lineage>
        <taxon>Bacteria</taxon>
        <taxon>Bacillati</taxon>
        <taxon>Bacillota</taxon>
        <taxon>Bacilli</taxon>
        <taxon>Lactobacillales</taxon>
        <taxon>Lactobacillaceae</taxon>
        <taxon>Leuconostoc</taxon>
    </lineage>
</organism>
<name>A0A6P2CPS3_9LACO</name>
<keyword evidence="3" id="KW-1185">Reference proteome</keyword>
<gene>
    <name evidence="2" type="ORF">ESZ47_08130</name>
</gene>
<dbReference type="InterPro" id="IPR050706">
    <property type="entry name" value="Cyclic-di-GMP_PDE-like"/>
</dbReference>
<feature type="domain" description="EAL" evidence="1">
    <location>
        <begin position="1"/>
        <end position="239"/>
    </location>
</feature>
<comment type="caution">
    <text evidence="2">The sequence shown here is derived from an EMBL/GenBank/DDBJ whole genome shotgun (WGS) entry which is preliminary data.</text>
</comment>
<proteinExistence type="predicted"/>
<dbReference type="AlphaFoldDB" id="A0A6P2CPS3"/>
<evidence type="ECO:0000259" key="1">
    <source>
        <dbReference type="PROSITE" id="PS50883"/>
    </source>
</evidence>
<dbReference type="OrthoDB" id="2324331at2"/>
<sequence>MTKTQSQLKMIQNLYFVVQPIFNVSNENQVAFYELLLRSKVSNKFPGNNFFDLFSSEYGNLKVLIFFETELKKFLNDNPNTTFSINFEIIQFQYDQTITFFENMLTYSPKIIIEITERSYEASENKSILPKIQKIQEMGYSIFIDDIGTGRHTLSCVQNSANYIDGIKFSAVPFKNLSKNDVVGLLNTWENIAKANHLIFICEGVDNFESYYLLKKMGIDYQQGWYLGRPMGYTIEAKK</sequence>
<protein>
    <submittedName>
        <fullName evidence="2">EAL domain-containing protein</fullName>
    </submittedName>
</protein>
<dbReference type="EMBL" id="SDGY01000006">
    <property type="protein sequence ID" value="TYC46210.1"/>
    <property type="molecule type" value="Genomic_DNA"/>
</dbReference>
<dbReference type="GO" id="GO:0071111">
    <property type="term" value="F:cyclic-guanylate-specific phosphodiesterase activity"/>
    <property type="evidence" value="ECO:0007669"/>
    <property type="project" value="InterPro"/>
</dbReference>
<evidence type="ECO:0000313" key="2">
    <source>
        <dbReference type="EMBL" id="TYC46210.1"/>
    </source>
</evidence>
<dbReference type="PANTHER" id="PTHR33121:SF71">
    <property type="entry name" value="OXYGEN SENSOR PROTEIN DOSP"/>
    <property type="match status" value="1"/>
</dbReference>
<accession>A0A6P2CPS3</accession>
<dbReference type="InterPro" id="IPR001633">
    <property type="entry name" value="EAL_dom"/>
</dbReference>
<evidence type="ECO:0000313" key="3">
    <source>
        <dbReference type="Proteomes" id="UP000442244"/>
    </source>
</evidence>
<dbReference type="InterPro" id="IPR035919">
    <property type="entry name" value="EAL_sf"/>
</dbReference>
<dbReference type="Pfam" id="PF00563">
    <property type="entry name" value="EAL"/>
    <property type="match status" value="1"/>
</dbReference>
<dbReference type="SMART" id="SM00052">
    <property type="entry name" value="EAL"/>
    <property type="match status" value="1"/>
</dbReference>
<dbReference type="PROSITE" id="PS50883">
    <property type="entry name" value="EAL"/>
    <property type="match status" value="1"/>
</dbReference>